<keyword evidence="3" id="KW-1185">Reference proteome</keyword>
<evidence type="ECO:0000313" key="2">
    <source>
        <dbReference type="EMBL" id="KFB11061.1"/>
    </source>
</evidence>
<accession>A0A084UDM5</accession>
<comment type="caution">
    <text evidence="2">The sequence shown here is derived from an EMBL/GenBank/DDBJ whole genome shotgun (WGS) entry which is preliminary data.</text>
</comment>
<dbReference type="AlphaFoldDB" id="A0A084UDM5"/>
<sequence length="30" mass="3309">MTYADAITFTDLLAFAFITIVAFIARRNAA</sequence>
<gene>
    <name evidence="2" type="ORF">EL18_02103</name>
</gene>
<evidence type="ECO:0000313" key="3">
    <source>
        <dbReference type="Proteomes" id="UP000053675"/>
    </source>
</evidence>
<protein>
    <submittedName>
        <fullName evidence="2">Uncharacterized protein</fullName>
    </submittedName>
</protein>
<dbReference type="EMBL" id="JMQM01000001">
    <property type="protein sequence ID" value="KFB11061.1"/>
    <property type="molecule type" value="Genomic_DNA"/>
</dbReference>
<reference evidence="2 3" key="1">
    <citation type="submission" date="2014-05" db="EMBL/GenBank/DDBJ databases">
        <title>Draft Genome Sequence of Nitratireductor basaltis Strain UMTGB225, A Marine Bacterium Isolated from Green Barrel Tunicate.</title>
        <authorList>
            <person name="Gan H.Y."/>
        </authorList>
    </citation>
    <scope>NUCLEOTIDE SEQUENCE [LARGE SCALE GENOMIC DNA]</scope>
    <source>
        <strain evidence="2 3">UMTGB225</strain>
    </source>
</reference>
<name>A0A084UDM5_9HYPH</name>
<proteinExistence type="predicted"/>
<organism evidence="2 3">
    <name type="scientific">Nitratireductor basaltis</name>
    <dbReference type="NCBI Taxonomy" id="472175"/>
    <lineage>
        <taxon>Bacteria</taxon>
        <taxon>Pseudomonadati</taxon>
        <taxon>Pseudomonadota</taxon>
        <taxon>Alphaproteobacteria</taxon>
        <taxon>Hyphomicrobiales</taxon>
        <taxon>Phyllobacteriaceae</taxon>
        <taxon>Nitratireductor</taxon>
    </lineage>
</organism>
<keyword evidence="1" id="KW-0812">Transmembrane</keyword>
<dbReference type="Proteomes" id="UP000053675">
    <property type="component" value="Unassembled WGS sequence"/>
</dbReference>
<evidence type="ECO:0000256" key="1">
    <source>
        <dbReference type="SAM" id="Phobius"/>
    </source>
</evidence>
<keyword evidence="1" id="KW-1133">Transmembrane helix</keyword>
<feature type="transmembrane region" description="Helical" evidence="1">
    <location>
        <begin position="6"/>
        <end position="25"/>
    </location>
</feature>
<keyword evidence="1" id="KW-0472">Membrane</keyword>